<keyword evidence="2" id="KW-0812">Transmembrane</keyword>
<dbReference type="Proteomes" id="UP000677054">
    <property type="component" value="Unassembled WGS sequence"/>
</dbReference>
<keyword evidence="2" id="KW-0472">Membrane</keyword>
<dbReference type="InterPro" id="IPR007110">
    <property type="entry name" value="Ig-like_dom"/>
</dbReference>
<accession>A0A7R9AFS4</accession>
<dbReference type="InterPro" id="IPR013106">
    <property type="entry name" value="Ig_V-set"/>
</dbReference>
<evidence type="ECO:0000313" key="5">
    <source>
        <dbReference type="Proteomes" id="UP000677054"/>
    </source>
</evidence>
<feature type="region of interest" description="Disordered" evidence="1">
    <location>
        <begin position="1"/>
        <end position="22"/>
    </location>
</feature>
<dbReference type="SUPFAM" id="SSF48726">
    <property type="entry name" value="Immunoglobulin"/>
    <property type="match status" value="2"/>
</dbReference>
<protein>
    <recommendedName>
        <fullName evidence="3">Ig-like domain-containing protein</fullName>
    </recommendedName>
</protein>
<proteinExistence type="predicted"/>
<dbReference type="SMART" id="SM00408">
    <property type="entry name" value="IGc2"/>
    <property type="match status" value="2"/>
</dbReference>
<evidence type="ECO:0000313" key="4">
    <source>
        <dbReference type="EMBL" id="CAD7252948.1"/>
    </source>
</evidence>
<evidence type="ECO:0000259" key="3">
    <source>
        <dbReference type="PROSITE" id="PS50835"/>
    </source>
</evidence>
<dbReference type="InterPro" id="IPR037448">
    <property type="entry name" value="Zig-8"/>
</dbReference>
<organism evidence="4">
    <name type="scientific">Darwinula stevensoni</name>
    <dbReference type="NCBI Taxonomy" id="69355"/>
    <lineage>
        <taxon>Eukaryota</taxon>
        <taxon>Metazoa</taxon>
        <taxon>Ecdysozoa</taxon>
        <taxon>Arthropoda</taxon>
        <taxon>Crustacea</taxon>
        <taxon>Oligostraca</taxon>
        <taxon>Ostracoda</taxon>
        <taxon>Podocopa</taxon>
        <taxon>Podocopida</taxon>
        <taxon>Darwinulocopina</taxon>
        <taxon>Darwinuloidea</taxon>
        <taxon>Darwinulidae</taxon>
        <taxon>Darwinula</taxon>
    </lineage>
</organism>
<dbReference type="Pfam" id="PF13927">
    <property type="entry name" value="Ig_3"/>
    <property type="match status" value="1"/>
</dbReference>
<dbReference type="EMBL" id="LR904591">
    <property type="protein sequence ID" value="CAD7252948.1"/>
    <property type="molecule type" value="Genomic_DNA"/>
</dbReference>
<dbReference type="InterPro" id="IPR003599">
    <property type="entry name" value="Ig_sub"/>
</dbReference>
<dbReference type="PROSITE" id="PS50835">
    <property type="entry name" value="IG_LIKE"/>
    <property type="match status" value="2"/>
</dbReference>
<evidence type="ECO:0000256" key="2">
    <source>
        <dbReference type="SAM" id="Phobius"/>
    </source>
</evidence>
<dbReference type="GO" id="GO:0032589">
    <property type="term" value="C:neuron projection membrane"/>
    <property type="evidence" value="ECO:0007669"/>
    <property type="project" value="TreeGrafter"/>
</dbReference>
<feature type="transmembrane region" description="Helical" evidence="2">
    <location>
        <begin position="53"/>
        <end position="71"/>
    </location>
</feature>
<reference evidence="4" key="1">
    <citation type="submission" date="2020-11" db="EMBL/GenBank/DDBJ databases">
        <authorList>
            <person name="Tran Van P."/>
        </authorList>
    </citation>
    <scope>NUCLEOTIDE SEQUENCE</scope>
</reference>
<name>A0A7R9AFS4_9CRUS</name>
<dbReference type="InterPro" id="IPR013783">
    <property type="entry name" value="Ig-like_fold"/>
</dbReference>
<evidence type="ECO:0000256" key="1">
    <source>
        <dbReference type="SAM" id="MobiDB-lite"/>
    </source>
</evidence>
<dbReference type="AlphaFoldDB" id="A0A7R9AFS4"/>
<dbReference type="OrthoDB" id="190835at2759"/>
<sequence length="355" mass="39454">MTCSSISGKQVDGRRDAGNGNQAMTISTGGLCSKKLSRLLPRFRMKVSALQRMYLLVGILFFTGFLAFLNARSLQDPSFTDQHVQRDSLNADIPDLMEEIARGSRESANASGKVTNIIQAQEGSDVLLRCNLDHVASTKEDEAIAQQVSWMKRGIFDLLTVGLNTYSSDKRFEAVHPKDSQEWGLHIRGAKEEDSGIYECQLPTHPPTSLLFQLTVIRALAEIEGGVEVHVRVGSDLRLECVVRKSTVLPRYFIWYRESKVLNYEPRVKIQAKEDRIQDVPRSSLYIAGTTVGDSGNYTCEPFNARPASILVHVLNGEMPAAMQQEGGSISRRGNAAIAGIIWTLSFLFARFVER</sequence>
<dbReference type="InterPro" id="IPR036179">
    <property type="entry name" value="Ig-like_dom_sf"/>
</dbReference>
<dbReference type="EMBL" id="CAJPEV010005074">
    <property type="protein sequence ID" value="CAG0902711.1"/>
    <property type="molecule type" value="Genomic_DNA"/>
</dbReference>
<dbReference type="Pfam" id="PF07686">
    <property type="entry name" value="V-set"/>
    <property type="match status" value="1"/>
</dbReference>
<dbReference type="PANTHER" id="PTHR23279:SF37">
    <property type="entry name" value="DEFECTIVE PROBOSCIS EXTENSION RESPONSE 13, ISOFORM B"/>
    <property type="match status" value="1"/>
</dbReference>
<gene>
    <name evidence="4" type="ORF">DSTB1V02_LOCUS12699</name>
</gene>
<feature type="domain" description="Ig-like" evidence="3">
    <location>
        <begin position="207"/>
        <end position="311"/>
    </location>
</feature>
<dbReference type="SMART" id="SM00409">
    <property type="entry name" value="IG"/>
    <property type="match status" value="2"/>
</dbReference>
<dbReference type="PANTHER" id="PTHR23279">
    <property type="entry name" value="DEFECTIVE PROBOSCIS EXTENSION RESPONSE DPR -RELATED"/>
    <property type="match status" value="1"/>
</dbReference>
<keyword evidence="5" id="KW-1185">Reference proteome</keyword>
<dbReference type="Gene3D" id="2.60.40.10">
    <property type="entry name" value="Immunoglobulins"/>
    <property type="match status" value="2"/>
</dbReference>
<feature type="domain" description="Ig-like" evidence="3">
    <location>
        <begin position="94"/>
        <end position="202"/>
    </location>
</feature>
<dbReference type="InterPro" id="IPR003598">
    <property type="entry name" value="Ig_sub2"/>
</dbReference>
<dbReference type="GO" id="GO:0050808">
    <property type="term" value="P:synapse organization"/>
    <property type="evidence" value="ECO:0007669"/>
    <property type="project" value="TreeGrafter"/>
</dbReference>
<keyword evidence="2" id="KW-1133">Transmembrane helix</keyword>